<evidence type="ECO:0000313" key="7">
    <source>
        <dbReference type="EMBL" id="GAA1969514.1"/>
    </source>
</evidence>
<keyword evidence="4 6" id="KW-1133">Transmembrane helix</keyword>
<dbReference type="PANTHER" id="PTHR23513:SF11">
    <property type="entry name" value="STAPHYLOFERRIN A TRANSPORTER"/>
    <property type="match status" value="1"/>
</dbReference>
<feature type="transmembrane region" description="Helical" evidence="6">
    <location>
        <begin position="213"/>
        <end position="236"/>
    </location>
</feature>
<feature type="transmembrane region" description="Helical" evidence="6">
    <location>
        <begin position="12"/>
        <end position="34"/>
    </location>
</feature>
<name>A0ABN2RII8_9PSEU</name>
<dbReference type="RefSeq" id="WP_344423148.1">
    <property type="nucleotide sequence ID" value="NZ_BAAANN010000020.1"/>
</dbReference>
<feature type="transmembrane region" description="Helical" evidence="6">
    <location>
        <begin position="72"/>
        <end position="93"/>
    </location>
</feature>
<dbReference type="Pfam" id="PF07690">
    <property type="entry name" value="MFS_1"/>
    <property type="match status" value="1"/>
</dbReference>
<proteinExistence type="predicted"/>
<dbReference type="PANTHER" id="PTHR23513">
    <property type="entry name" value="INTEGRAL MEMBRANE EFFLUX PROTEIN-RELATED"/>
    <property type="match status" value="1"/>
</dbReference>
<reference evidence="7 8" key="1">
    <citation type="journal article" date="2019" name="Int. J. Syst. Evol. Microbiol.">
        <title>The Global Catalogue of Microorganisms (GCM) 10K type strain sequencing project: providing services to taxonomists for standard genome sequencing and annotation.</title>
        <authorList>
            <consortium name="The Broad Institute Genomics Platform"/>
            <consortium name="The Broad Institute Genome Sequencing Center for Infectious Disease"/>
            <person name="Wu L."/>
            <person name="Ma J."/>
        </authorList>
    </citation>
    <scope>NUCLEOTIDE SEQUENCE [LARGE SCALE GENOMIC DNA]</scope>
    <source>
        <strain evidence="7 8">JCM 14545</strain>
    </source>
</reference>
<evidence type="ECO:0000256" key="5">
    <source>
        <dbReference type="ARBA" id="ARBA00023136"/>
    </source>
</evidence>
<sequence>MHWANRTYLLHLSSTVVSTFGSAAAPVAIVFTVLGADGSAADVSAVTVAGLVPALLFFLVGGVVADRWPRNLVLVGAGSLSALTQAALGVLVLTGSASLGALMAAAAVNGIALAFTMPASQGLLMRSVDPGYASKAFATFRLGLNLAQICGAALGGTFVAVGGPGWVLVGDAATFAVAVVLRLGVRIEGRIKAKGSPLGQLAEGWREFRSHRWLAAVIVQFAAVNVLAVGAFESVLGPVQANAALGGAAPWGTVLAFDAVGMVLGGLVMLRVKPKRLLVWALGAAALTVLPMLSMAAGLPLAGVCAAALLGGAGVEVFGVNLMTAMRQEVARDRISRVSAYQSLAGFGLTPVGAGIAGPIAGALGAGGALWATSAILLALAVIVLSLPAVRELVVREVPAAV</sequence>
<evidence type="ECO:0000313" key="8">
    <source>
        <dbReference type="Proteomes" id="UP001501116"/>
    </source>
</evidence>
<evidence type="ECO:0000256" key="4">
    <source>
        <dbReference type="ARBA" id="ARBA00022989"/>
    </source>
</evidence>
<keyword evidence="8" id="KW-1185">Reference proteome</keyword>
<dbReference type="InterPro" id="IPR036259">
    <property type="entry name" value="MFS_trans_sf"/>
</dbReference>
<evidence type="ECO:0000256" key="6">
    <source>
        <dbReference type="SAM" id="Phobius"/>
    </source>
</evidence>
<feature type="transmembrane region" description="Helical" evidence="6">
    <location>
        <begin position="344"/>
        <end position="364"/>
    </location>
</feature>
<comment type="caution">
    <text evidence="7">The sequence shown here is derived from an EMBL/GenBank/DDBJ whole genome shotgun (WGS) entry which is preliminary data.</text>
</comment>
<feature type="transmembrane region" description="Helical" evidence="6">
    <location>
        <begin position="248"/>
        <end position="270"/>
    </location>
</feature>
<dbReference type="InterPro" id="IPR011701">
    <property type="entry name" value="MFS"/>
</dbReference>
<dbReference type="SUPFAM" id="SSF103473">
    <property type="entry name" value="MFS general substrate transporter"/>
    <property type="match status" value="1"/>
</dbReference>
<protein>
    <submittedName>
        <fullName evidence="7">MFS transporter</fullName>
    </submittedName>
</protein>
<keyword evidence="3 6" id="KW-0812">Transmembrane</keyword>
<organism evidence="7 8">
    <name type="scientific">Amycolatopsis minnesotensis</name>
    <dbReference type="NCBI Taxonomy" id="337894"/>
    <lineage>
        <taxon>Bacteria</taxon>
        <taxon>Bacillati</taxon>
        <taxon>Actinomycetota</taxon>
        <taxon>Actinomycetes</taxon>
        <taxon>Pseudonocardiales</taxon>
        <taxon>Pseudonocardiaceae</taxon>
        <taxon>Amycolatopsis</taxon>
    </lineage>
</organism>
<feature type="transmembrane region" description="Helical" evidence="6">
    <location>
        <begin position="138"/>
        <end position="160"/>
    </location>
</feature>
<dbReference type="CDD" id="cd06173">
    <property type="entry name" value="MFS_MefA_like"/>
    <property type="match status" value="1"/>
</dbReference>
<evidence type="ECO:0000256" key="1">
    <source>
        <dbReference type="ARBA" id="ARBA00004651"/>
    </source>
</evidence>
<dbReference type="Proteomes" id="UP001501116">
    <property type="component" value="Unassembled WGS sequence"/>
</dbReference>
<feature type="transmembrane region" description="Helical" evidence="6">
    <location>
        <begin position="277"/>
        <end position="295"/>
    </location>
</feature>
<evidence type="ECO:0000256" key="3">
    <source>
        <dbReference type="ARBA" id="ARBA00022692"/>
    </source>
</evidence>
<keyword evidence="5 6" id="KW-0472">Membrane</keyword>
<dbReference type="EMBL" id="BAAANN010000020">
    <property type="protein sequence ID" value="GAA1969514.1"/>
    <property type="molecule type" value="Genomic_DNA"/>
</dbReference>
<feature type="transmembrane region" description="Helical" evidence="6">
    <location>
        <begin position="301"/>
        <end position="323"/>
    </location>
</feature>
<keyword evidence="2" id="KW-1003">Cell membrane</keyword>
<feature type="transmembrane region" description="Helical" evidence="6">
    <location>
        <begin position="46"/>
        <end position="65"/>
    </location>
</feature>
<evidence type="ECO:0000256" key="2">
    <source>
        <dbReference type="ARBA" id="ARBA00022475"/>
    </source>
</evidence>
<dbReference type="Gene3D" id="1.20.1250.20">
    <property type="entry name" value="MFS general substrate transporter like domains"/>
    <property type="match status" value="1"/>
</dbReference>
<comment type="subcellular location">
    <subcellularLocation>
        <location evidence="1">Cell membrane</location>
        <topology evidence="1">Multi-pass membrane protein</topology>
    </subcellularLocation>
</comment>
<feature type="transmembrane region" description="Helical" evidence="6">
    <location>
        <begin position="99"/>
        <end position="117"/>
    </location>
</feature>
<accession>A0ABN2RII8</accession>
<feature type="transmembrane region" description="Helical" evidence="6">
    <location>
        <begin position="370"/>
        <end position="390"/>
    </location>
</feature>
<feature type="transmembrane region" description="Helical" evidence="6">
    <location>
        <begin position="166"/>
        <end position="185"/>
    </location>
</feature>
<gene>
    <name evidence="7" type="ORF">GCM10009754_48740</name>
</gene>